<dbReference type="InterPro" id="IPR036388">
    <property type="entry name" value="WH-like_DNA-bd_sf"/>
</dbReference>
<name>A0A919PRF9_9ACTN</name>
<protein>
    <submittedName>
        <fullName evidence="2">Sugar kinase</fullName>
    </submittedName>
</protein>
<reference evidence="2" key="1">
    <citation type="submission" date="2021-01" db="EMBL/GenBank/DDBJ databases">
        <title>Whole genome shotgun sequence of Dactylosporangium siamense NBRC 106093.</title>
        <authorList>
            <person name="Komaki H."/>
            <person name="Tamura T."/>
        </authorList>
    </citation>
    <scope>NUCLEOTIDE SEQUENCE</scope>
    <source>
        <strain evidence="2">NBRC 106093</strain>
    </source>
</reference>
<dbReference type="Gene3D" id="3.30.420.40">
    <property type="match status" value="2"/>
</dbReference>
<dbReference type="Gene3D" id="1.10.10.10">
    <property type="entry name" value="Winged helix-like DNA-binding domain superfamily/Winged helix DNA-binding domain"/>
    <property type="match status" value="1"/>
</dbReference>
<gene>
    <name evidence="2" type="ORF">Dsi01nite_060170</name>
</gene>
<sequence length="384" mass="39513">MTDQATPLGVTPAAGDLPESAGRVLLEILINGPLPRVELARRLGLSGPSLTRLTRPLIASGRLIEGVARHQSVGRPLQPLDIDVSSEHFIGIKLTGGALYAVVTDLRGEVLAESERSLNGNDPAVVAAEIATEVARFGTTFAGLTGVGIALGGRSPDGRVVGEANFLGWRNVPLADLVEVACNLPVVVANDVNALTQAQHWFGAGRGLDSFAVVTVGAGVGLGLVMHGRLVQGVHGGAGSIGHQVLTNSDATCWRGHRGCANALLSAQAIEAATERATGSPAPLDVILRGAERGDPALRAIVDQAGEALGLLIAGVANFADPQKILIAGEGARLGTVGGHAMLRAFHRAGAWETTETPIDVQPFAFNEWARGAAASAIYARVMA</sequence>
<dbReference type="AlphaFoldDB" id="A0A919PRF9"/>
<dbReference type="Proteomes" id="UP000660611">
    <property type="component" value="Unassembled WGS sequence"/>
</dbReference>
<dbReference type="RefSeq" id="WP_203849690.1">
    <property type="nucleotide sequence ID" value="NZ_BAAAVW010000021.1"/>
</dbReference>
<dbReference type="EMBL" id="BONQ01000091">
    <property type="protein sequence ID" value="GIG47976.1"/>
    <property type="molecule type" value="Genomic_DNA"/>
</dbReference>
<keyword evidence="2" id="KW-0808">Transferase</keyword>
<proteinExistence type="inferred from homology"/>
<dbReference type="SUPFAM" id="SSF46785">
    <property type="entry name" value="Winged helix' DNA-binding domain"/>
    <property type="match status" value="1"/>
</dbReference>
<organism evidence="2 3">
    <name type="scientific">Dactylosporangium siamense</name>
    <dbReference type="NCBI Taxonomy" id="685454"/>
    <lineage>
        <taxon>Bacteria</taxon>
        <taxon>Bacillati</taxon>
        <taxon>Actinomycetota</taxon>
        <taxon>Actinomycetes</taxon>
        <taxon>Micromonosporales</taxon>
        <taxon>Micromonosporaceae</taxon>
        <taxon>Dactylosporangium</taxon>
    </lineage>
</organism>
<dbReference type="PROSITE" id="PS01125">
    <property type="entry name" value="ROK"/>
    <property type="match status" value="1"/>
</dbReference>
<dbReference type="PANTHER" id="PTHR18964">
    <property type="entry name" value="ROK (REPRESSOR, ORF, KINASE) FAMILY"/>
    <property type="match status" value="1"/>
</dbReference>
<evidence type="ECO:0000313" key="3">
    <source>
        <dbReference type="Proteomes" id="UP000660611"/>
    </source>
</evidence>
<dbReference type="SUPFAM" id="SSF53067">
    <property type="entry name" value="Actin-like ATPase domain"/>
    <property type="match status" value="1"/>
</dbReference>
<dbReference type="Pfam" id="PF00480">
    <property type="entry name" value="ROK"/>
    <property type="match status" value="1"/>
</dbReference>
<evidence type="ECO:0000256" key="1">
    <source>
        <dbReference type="ARBA" id="ARBA00006479"/>
    </source>
</evidence>
<dbReference type="InterPro" id="IPR049874">
    <property type="entry name" value="ROK_cs"/>
</dbReference>
<keyword evidence="2" id="KW-0418">Kinase</keyword>
<keyword evidence="3" id="KW-1185">Reference proteome</keyword>
<evidence type="ECO:0000313" key="2">
    <source>
        <dbReference type="EMBL" id="GIG47976.1"/>
    </source>
</evidence>
<dbReference type="InterPro" id="IPR043129">
    <property type="entry name" value="ATPase_NBD"/>
</dbReference>
<comment type="similarity">
    <text evidence="1">Belongs to the ROK (NagC/XylR) family.</text>
</comment>
<comment type="caution">
    <text evidence="2">The sequence shown here is derived from an EMBL/GenBank/DDBJ whole genome shotgun (WGS) entry which is preliminary data.</text>
</comment>
<dbReference type="InterPro" id="IPR036390">
    <property type="entry name" value="WH_DNA-bd_sf"/>
</dbReference>
<dbReference type="PANTHER" id="PTHR18964:SF149">
    <property type="entry name" value="BIFUNCTIONAL UDP-N-ACETYLGLUCOSAMINE 2-EPIMERASE_N-ACETYLMANNOSAMINE KINASE"/>
    <property type="match status" value="1"/>
</dbReference>
<dbReference type="GO" id="GO:0016301">
    <property type="term" value="F:kinase activity"/>
    <property type="evidence" value="ECO:0007669"/>
    <property type="project" value="UniProtKB-KW"/>
</dbReference>
<accession>A0A919PRF9</accession>
<dbReference type="InterPro" id="IPR000600">
    <property type="entry name" value="ROK"/>
</dbReference>